<dbReference type="Proteomes" id="UP000663720">
    <property type="component" value="Chromosome"/>
</dbReference>
<dbReference type="PANTHER" id="PTHR44591">
    <property type="entry name" value="STRESS RESPONSE REGULATOR PROTEIN 1"/>
    <property type="match status" value="1"/>
</dbReference>
<dbReference type="PANTHER" id="PTHR44591:SF14">
    <property type="entry name" value="PROTEIN PILG"/>
    <property type="match status" value="1"/>
</dbReference>
<protein>
    <submittedName>
        <fullName evidence="5">Chemotaxis protein</fullName>
    </submittedName>
</protein>
<dbReference type="Pfam" id="PF00072">
    <property type="entry name" value="Response_reg"/>
    <property type="match status" value="1"/>
</dbReference>
<gene>
    <name evidence="5" type="primary">cheY1</name>
    <name evidence="5" type="ORF">dnl_02890</name>
</gene>
<evidence type="ECO:0000259" key="4">
    <source>
        <dbReference type="PROSITE" id="PS50110"/>
    </source>
</evidence>
<dbReference type="EMBL" id="CP061799">
    <property type="protein sequence ID" value="QTA78079.1"/>
    <property type="molecule type" value="Genomic_DNA"/>
</dbReference>
<dbReference type="Gene3D" id="3.40.50.2300">
    <property type="match status" value="1"/>
</dbReference>
<evidence type="ECO:0000313" key="6">
    <source>
        <dbReference type="Proteomes" id="UP000663720"/>
    </source>
</evidence>
<name>A0A975B3F4_9BACT</name>
<dbReference type="KEGG" id="dli:dnl_02890"/>
<dbReference type="InterPro" id="IPR001789">
    <property type="entry name" value="Sig_transdc_resp-reg_receiver"/>
</dbReference>
<dbReference type="CDD" id="cd00156">
    <property type="entry name" value="REC"/>
    <property type="match status" value="1"/>
</dbReference>
<dbReference type="InterPro" id="IPR050595">
    <property type="entry name" value="Bact_response_regulator"/>
</dbReference>
<organism evidence="5 6">
    <name type="scientific">Desulfonema limicola</name>
    <dbReference type="NCBI Taxonomy" id="45656"/>
    <lineage>
        <taxon>Bacteria</taxon>
        <taxon>Pseudomonadati</taxon>
        <taxon>Thermodesulfobacteriota</taxon>
        <taxon>Desulfobacteria</taxon>
        <taxon>Desulfobacterales</taxon>
        <taxon>Desulfococcaceae</taxon>
        <taxon>Desulfonema</taxon>
    </lineage>
</organism>
<dbReference type="SUPFAM" id="SSF52172">
    <property type="entry name" value="CheY-like"/>
    <property type="match status" value="1"/>
</dbReference>
<proteinExistence type="predicted"/>
<evidence type="ECO:0000256" key="2">
    <source>
        <dbReference type="ARBA" id="ARBA00023012"/>
    </source>
</evidence>
<accession>A0A975B3F4</accession>
<evidence type="ECO:0000256" key="1">
    <source>
        <dbReference type="ARBA" id="ARBA00022553"/>
    </source>
</evidence>
<keyword evidence="2" id="KW-0902">Two-component regulatory system</keyword>
<dbReference type="GO" id="GO:0000160">
    <property type="term" value="P:phosphorelay signal transduction system"/>
    <property type="evidence" value="ECO:0007669"/>
    <property type="project" value="UniProtKB-KW"/>
</dbReference>
<evidence type="ECO:0000256" key="3">
    <source>
        <dbReference type="PROSITE-ProRule" id="PRU00169"/>
    </source>
</evidence>
<dbReference type="PROSITE" id="PS50110">
    <property type="entry name" value="RESPONSE_REGULATORY"/>
    <property type="match status" value="1"/>
</dbReference>
<feature type="domain" description="Response regulatory" evidence="4">
    <location>
        <begin position="3"/>
        <end position="117"/>
    </location>
</feature>
<dbReference type="RefSeq" id="WP_207689980.1">
    <property type="nucleotide sequence ID" value="NZ_CP061799.1"/>
</dbReference>
<reference evidence="5" key="1">
    <citation type="journal article" date="2021" name="Microb. Physiol.">
        <title>Proteogenomic Insights into the Physiology of Marine, Sulfate-Reducing, Filamentous Desulfonema limicola and Desulfonema magnum.</title>
        <authorList>
            <person name="Schnaars V."/>
            <person name="Wohlbrand L."/>
            <person name="Scheve S."/>
            <person name="Hinrichs C."/>
            <person name="Reinhardt R."/>
            <person name="Rabus R."/>
        </authorList>
    </citation>
    <scope>NUCLEOTIDE SEQUENCE</scope>
    <source>
        <strain evidence="5">5ac10</strain>
    </source>
</reference>
<sequence length="119" mass="13385">MYSILIADDSWLQRQLISNVLKGNGYELIEAKNGRDAVDRILKEKPDCMILDLLMPDMDGLAVLRFLKEKGLSIPVIVLSADIQNTTRIQCFELGVVDFLNKPAQNDELLKAVQKALQI</sequence>
<evidence type="ECO:0000313" key="5">
    <source>
        <dbReference type="EMBL" id="QTA78079.1"/>
    </source>
</evidence>
<keyword evidence="1 3" id="KW-0597">Phosphoprotein</keyword>
<dbReference type="SMART" id="SM00448">
    <property type="entry name" value="REC"/>
    <property type="match status" value="1"/>
</dbReference>
<dbReference type="AlphaFoldDB" id="A0A975B3F4"/>
<keyword evidence="6" id="KW-1185">Reference proteome</keyword>
<feature type="modified residue" description="4-aspartylphosphate" evidence="3">
    <location>
        <position position="52"/>
    </location>
</feature>
<dbReference type="InterPro" id="IPR011006">
    <property type="entry name" value="CheY-like_superfamily"/>
</dbReference>